<dbReference type="GO" id="GO:0030297">
    <property type="term" value="F:transmembrane receptor protein tyrosine kinase activator activity"/>
    <property type="evidence" value="ECO:0007669"/>
    <property type="project" value="TreeGrafter"/>
</dbReference>
<keyword evidence="3" id="KW-1185">Reference proteome</keyword>
<dbReference type="SUPFAM" id="SSF57424">
    <property type="entry name" value="LDL receptor-like module"/>
    <property type="match status" value="1"/>
</dbReference>
<dbReference type="STRING" id="1561998.A0A1I7TC48"/>
<sequence length="113" mass="12791">MNSHVVIFVLCSSLALGNAAFGRGALRPLNNADEVIAIKPTCETDRFGNKYIPCATPDLNDSTNWPCIKHSDLCNSRRDCPNGDDEDNFQCFYHKFRVEQVQELRKMLEQVRG</sequence>
<dbReference type="GO" id="GO:0043410">
    <property type="term" value="P:positive regulation of MAPK cascade"/>
    <property type="evidence" value="ECO:0007669"/>
    <property type="project" value="TreeGrafter"/>
</dbReference>
<dbReference type="PANTHER" id="PTHR21105">
    <property type="entry name" value="GH16255P"/>
    <property type="match status" value="1"/>
</dbReference>
<reference evidence="4" key="1">
    <citation type="submission" date="2016-11" db="UniProtKB">
        <authorList>
            <consortium name="WormBaseParasite"/>
        </authorList>
    </citation>
    <scope>IDENTIFICATION</scope>
</reference>
<name>A0A1I7TC48_9PELO</name>
<protein>
    <submittedName>
        <fullName evidence="4">Secreted protein</fullName>
    </submittedName>
</protein>
<evidence type="ECO:0000313" key="4">
    <source>
        <dbReference type="WBParaSite" id="Csp11.Scaffold578.g4500.t1"/>
    </source>
</evidence>
<dbReference type="PANTHER" id="PTHR21105:SF0">
    <property type="entry name" value="GH16255P"/>
    <property type="match status" value="1"/>
</dbReference>
<proteinExistence type="predicted"/>
<dbReference type="eggNOG" id="ENOG502THZF">
    <property type="taxonomic scope" value="Eukaryota"/>
</dbReference>
<keyword evidence="1" id="KW-1015">Disulfide bond</keyword>
<feature type="chain" id="PRO_5009307397" evidence="2">
    <location>
        <begin position="20"/>
        <end position="113"/>
    </location>
</feature>
<evidence type="ECO:0000256" key="1">
    <source>
        <dbReference type="ARBA" id="ARBA00023157"/>
    </source>
</evidence>
<dbReference type="InterPro" id="IPR023415">
    <property type="entry name" value="LDLR_class-A_CS"/>
</dbReference>
<dbReference type="Proteomes" id="UP000095282">
    <property type="component" value="Unplaced"/>
</dbReference>
<feature type="signal peptide" evidence="2">
    <location>
        <begin position="1"/>
        <end position="19"/>
    </location>
</feature>
<organism evidence="3 4">
    <name type="scientific">Caenorhabditis tropicalis</name>
    <dbReference type="NCBI Taxonomy" id="1561998"/>
    <lineage>
        <taxon>Eukaryota</taxon>
        <taxon>Metazoa</taxon>
        <taxon>Ecdysozoa</taxon>
        <taxon>Nematoda</taxon>
        <taxon>Chromadorea</taxon>
        <taxon>Rhabditida</taxon>
        <taxon>Rhabditina</taxon>
        <taxon>Rhabditomorpha</taxon>
        <taxon>Rhabditoidea</taxon>
        <taxon>Rhabditidae</taxon>
        <taxon>Peloderinae</taxon>
        <taxon>Caenorhabditis</taxon>
    </lineage>
</organism>
<dbReference type="GO" id="GO:0043195">
    <property type="term" value="C:terminal bouton"/>
    <property type="evidence" value="ECO:0007669"/>
    <property type="project" value="TreeGrafter"/>
</dbReference>
<dbReference type="WBParaSite" id="Csp11.Scaffold578.g4500.t1">
    <property type="protein sequence ID" value="Csp11.Scaffold578.g4500.t1"/>
    <property type="gene ID" value="Csp11.Scaffold578.g4500"/>
</dbReference>
<accession>A0A1I7TC48</accession>
<evidence type="ECO:0000313" key="3">
    <source>
        <dbReference type="Proteomes" id="UP000095282"/>
    </source>
</evidence>
<dbReference type="AlphaFoldDB" id="A0A1I7TC48"/>
<dbReference type="InterPro" id="IPR036055">
    <property type="entry name" value="LDL_receptor-like_sf"/>
</dbReference>
<dbReference type="PROSITE" id="PS01209">
    <property type="entry name" value="LDLRA_1"/>
    <property type="match status" value="1"/>
</dbReference>
<evidence type="ECO:0000256" key="2">
    <source>
        <dbReference type="SAM" id="SignalP"/>
    </source>
</evidence>
<keyword evidence="2" id="KW-0732">Signal</keyword>